<comment type="caution">
    <text evidence="1">The sequence shown here is derived from an EMBL/GenBank/DDBJ whole genome shotgun (WGS) entry which is preliminary data.</text>
</comment>
<evidence type="ECO:0000313" key="1">
    <source>
        <dbReference type="EMBL" id="KAF2560221.1"/>
    </source>
</evidence>
<proteinExistence type="predicted"/>
<protein>
    <submittedName>
        <fullName evidence="1">Uncharacterized protein</fullName>
    </submittedName>
</protein>
<name>A0A8S9HLQ3_BRACR</name>
<accession>A0A8S9HLQ3</accession>
<dbReference type="AlphaFoldDB" id="A0A8S9HLQ3"/>
<dbReference type="EMBL" id="QGKY02001250">
    <property type="protein sequence ID" value="KAF2560221.1"/>
    <property type="molecule type" value="Genomic_DNA"/>
</dbReference>
<gene>
    <name evidence="1" type="ORF">F2Q70_00014454</name>
</gene>
<organism evidence="1">
    <name type="scientific">Brassica cretica</name>
    <name type="common">Mustard</name>
    <dbReference type="NCBI Taxonomy" id="69181"/>
    <lineage>
        <taxon>Eukaryota</taxon>
        <taxon>Viridiplantae</taxon>
        <taxon>Streptophyta</taxon>
        <taxon>Embryophyta</taxon>
        <taxon>Tracheophyta</taxon>
        <taxon>Spermatophyta</taxon>
        <taxon>Magnoliopsida</taxon>
        <taxon>eudicotyledons</taxon>
        <taxon>Gunneridae</taxon>
        <taxon>Pentapetalae</taxon>
        <taxon>rosids</taxon>
        <taxon>malvids</taxon>
        <taxon>Brassicales</taxon>
        <taxon>Brassicaceae</taxon>
        <taxon>Brassiceae</taxon>
        <taxon>Brassica</taxon>
    </lineage>
</organism>
<reference evidence="1" key="1">
    <citation type="submission" date="2019-12" db="EMBL/GenBank/DDBJ databases">
        <title>Genome sequencing and annotation of Brassica cretica.</title>
        <authorList>
            <person name="Studholme D.J."/>
            <person name="Sarris P.F."/>
        </authorList>
    </citation>
    <scope>NUCLEOTIDE SEQUENCE</scope>
    <source>
        <strain evidence="1">PFS-102/07</strain>
        <tissue evidence="1">Leaf</tissue>
    </source>
</reference>
<sequence>MYYGSLYGGLVFPEQIQVANPDIESLDVGDRQRRGVAEEIIRSLRDEEIAVRVVHEIEEGRETPFASEHPQHNTCLKTRCLPSPN</sequence>